<dbReference type="InterPro" id="IPR036188">
    <property type="entry name" value="FAD/NAD-bd_sf"/>
</dbReference>
<dbReference type="RefSeq" id="WP_035619467.1">
    <property type="nucleotide sequence ID" value="NZ_ARYK01000013.1"/>
</dbReference>
<evidence type="ECO:0000313" key="9">
    <source>
        <dbReference type="Proteomes" id="UP000025171"/>
    </source>
</evidence>
<dbReference type="PATRIC" id="fig|1280950.3.peg.3402"/>
<keyword evidence="6" id="KW-0560">Oxidoreductase</keyword>
<keyword evidence="4" id="KW-0274">FAD</keyword>
<evidence type="ECO:0000256" key="4">
    <source>
        <dbReference type="ARBA" id="ARBA00022827"/>
    </source>
</evidence>
<dbReference type="EMBL" id="ARYK01000013">
    <property type="protein sequence ID" value="KCZ87362.1"/>
    <property type="molecule type" value="Genomic_DNA"/>
</dbReference>
<evidence type="ECO:0000256" key="7">
    <source>
        <dbReference type="ARBA" id="ARBA00023033"/>
    </source>
</evidence>
<dbReference type="eggNOG" id="COG2072">
    <property type="taxonomic scope" value="Bacteria"/>
</dbReference>
<keyword evidence="3" id="KW-0285">Flavoprotein</keyword>
<proteinExistence type="inferred from homology"/>
<reference evidence="8 9" key="1">
    <citation type="journal article" date="2014" name="Antonie Van Leeuwenhoek">
        <title>Hyphomonas beringensis sp. nov. and Hyphomonas chukchiensis sp. nov., isolated from surface seawater of the Bering Sea and Chukchi Sea.</title>
        <authorList>
            <person name="Li C."/>
            <person name="Lai Q."/>
            <person name="Li G."/>
            <person name="Dong C."/>
            <person name="Wang J."/>
            <person name="Liao Y."/>
            <person name="Shao Z."/>
        </authorList>
    </citation>
    <scope>NUCLEOTIDE SEQUENCE [LARGE SCALE GENOMIC DNA]</scope>
    <source>
        <strain evidence="8 9">MHS-2</strain>
    </source>
</reference>
<dbReference type="PANTHER" id="PTHR43098">
    <property type="entry name" value="L-ORNITHINE N(5)-MONOOXYGENASE-RELATED"/>
    <property type="match status" value="1"/>
</dbReference>
<dbReference type="STRING" id="1280950.HJO_16987"/>
<dbReference type="Proteomes" id="UP000025171">
    <property type="component" value="Unassembled WGS sequence"/>
</dbReference>
<evidence type="ECO:0000256" key="5">
    <source>
        <dbReference type="ARBA" id="ARBA00022857"/>
    </source>
</evidence>
<dbReference type="AlphaFoldDB" id="A0A059F9T5"/>
<dbReference type="PANTHER" id="PTHR43098:SF3">
    <property type="entry name" value="L-ORNITHINE N(5)-MONOOXYGENASE-RELATED"/>
    <property type="match status" value="1"/>
</dbReference>
<comment type="cofactor">
    <cofactor evidence="1">
        <name>FAD</name>
        <dbReference type="ChEBI" id="CHEBI:57692"/>
    </cofactor>
</comment>
<dbReference type="GO" id="GO:0004497">
    <property type="term" value="F:monooxygenase activity"/>
    <property type="evidence" value="ECO:0007669"/>
    <property type="project" value="UniProtKB-KW"/>
</dbReference>
<accession>A0A059F9T5</accession>
<comment type="caution">
    <text evidence="8">The sequence shown here is derived from an EMBL/GenBank/DDBJ whole genome shotgun (WGS) entry which is preliminary data.</text>
</comment>
<dbReference type="InterPro" id="IPR050775">
    <property type="entry name" value="FAD-binding_Monooxygenases"/>
</dbReference>
<dbReference type="SUPFAM" id="SSF51905">
    <property type="entry name" value="FAD/NAD(P)-binding domain"/>
    <property type="match status" value="2"/>
</dbReference>
<organism evidence="8 9">
    <name type="scientific">Hyphomonas johnsonii MHS-2</name>
    <dbReference type="NCBI Taxonomy" id="1280950"/>
    <lineage>
        <taxon>Bacteria</taxon>
        <taxon>Pseudomonadati</taxon>
        <taxon>Pseudomonadota</taxon>
        <taxon>Alphaproteobacteria</taxon>
        <taxon>Hyphomonadales</taxon>
        <taxon>Hyphomonadaceae</taxon>
        <taxon>Hyphomonas</taxon>
    </lineage>
</organism>
<keyword evidence="5" id="KW-0521">NADP</keyword>
<evidence type="ECO:0000256" key="3">
    <source>
        <dbReference type="ARBA" id="ARBA00022630"/>
    </source>
</evidence>
<evidence type="ECO:0000256" key="6">
    <source>
        <dbReference type="ARBA" id="ARBA00023002"/>
    </source>
</evidence>
<evidence type="ECO:0000256" key="1">
    <source>
        <dbReference type="ARBA" id="ARBA00001974"/>
    </source>
</evidence>
<evidence type="ECO:0000313" key="8">
    <source>
        <dbReference type="EMBL" id="KCZ87362.1"/>
    </source>
</evidence>
<comment type="similarity">
    <text evidence="2">Belongs to the FAD-binding monooxygenase family.</text>
</comment>
<protein>
    <submittedName>
        <fullName evidence="8">Monooxygenase</fullName>
    </submittedName>
</protein>
<dbReference type="Pfam" id="PF13738">
    <property type="entry name" value="Pyr_redox_3"/>
    <property type="match status" value="1"/>
</dbReference>
<evidence type="ECO:0000256" key="2">
    <source>
        <dbReference type="ARBA" id="ARBA00010139"/>
    </source>
</evidence>
<keyword evidence="7 8" id="KW-0503">Monooxygenase</keyword>
<gene>
    <name evidence="8" type="ORF">HJO_16987</name>
</gene>
<name>A0A059F9T5_9PROT</name>
<keyword evidence="9" id="KW-1185">Reference proteome</keyword>
<dbReference type="Gene3D" id="3.50.50.60">
    <property type="entry name" value="FAD/NAD(P)-binding domain"/>
    <property type="match status" value="2"/>
</dbReference>
<sequence length="549" mass="60459">MPKSRPVEEAAKAPDMIDAVIVGAGFAGLYMLHRLRAMGVSARIYEAGSDIGGTWFWNRYPGARVDIESQEYSYSFSDELEFDWQWTERYASQPELLKYINHVADRFDLRHDIQLDTRVTEAVYDETRDRWRILTDRGERISARYCVMATGCLSAAKEPDIPGAGSFKGETYSTASWPRDGVDFSGKRVGIIGTGSSGIQTITTIAPEVGTLTVFQRTPNFSVPAHNGPIDPAVAADWKANRDTYRQEERESGIGIRALDPGEALALEASPEERRRVYEERWARGGFCVAAGYADLGVDKAANDTLAEFVGDKIRSIVKDPETAEMLVPKTYPIASKRLCVDTGYFEVYNRDNVSLVDLIATPIEAITPTGIRTTAQDHEFDAIIYAIGFDAMTGALDRIDIRGRGGERLRDKWAAGPVTYLGLMASGFPNLFMVTGPGSPSVLSNMMVSIEQHVDWIADCIGHLGDHQLTTIEATPEAEQAWVAHVNEIADQTLYVQANSWYLGANVPGKPRVFMPYPGGVGVYREKCDEVVANAYEGFALTGATQMA</sequence>